<dbReference type="AlphaFoldDB" id="A0A7Y9I5B6"/>
<dbReference type="Gene3D" id="3.40.109.10">
    <property type="entry name" value="NADH Oxidase"/>
    <property type="match status" value="1"/>
</dbReference>
<proteinExistence type="inferred from homology"/>
<organism evidence="5 6">
    <name type="scientific">Microlunatus parietis</name>
    <dbReference type="NCBI Taxonomy" id="682979"/>
    <lineage>
        <taxon>Bacteria</taxon>
        <taxon>Bacillati</taxon>
        <taxon>Actinomycetota</taxon>
        <taxon>Actinomycetes</taxon>
        <taxon>Propionibacteriales</taxon>
        <taxon>Propionibacteriaceae</taxon>
        <taxon>Microlunatus</taxon>
    </lineage>
</organism>
<dbReference type="InterPro" id="IPR000415">
    <property type="entry name" value="Nitroreductase-like"/>
</dbReference>
<gene>
    <name evidence="5" type="ORF">BKA15_001892</name>
</gene>
<dbReference type="Pfam" id="PF00881">
    <property type="entry name" value="Nitroreductase"/>
    <property type="match status" value="1"/>
</dbReference>
<evidence type="ECO:0000256" key="3">
    <source>
        <dbReference type="SAM" id="MobiDB-lite"/>
    </source>
</evidence>
<dbReference type="RefSeq" id="WP_179750133.1">
    <property type="nucleotide sequence ID" value="NZ_JACCBU010000001.1"/>
</dbReference>
<feature type="domain" description="Nitroreductase" evidence="4">
    <location>
        <begin position="7"/>
        <end position="170"/>
    </location>
</feature>
<dbReference type="SUPFAM" id="SSF55469">
    <property type="entry name" value="FMN-dependent nitroreductase-like"/>
    <property type="match status" value="1"/>
</dbReference>
<feature type="compositionally biased region" description="Basic and acidic residues" evidence="3">
    <location>
        <begin position="187"/>
        <end position="199"/>
    </location>
</feature>
<dbReference type="PANTHER" id="PTHR43673">
    <property type="entry name" value="NAD(P)H NITROREDUCTASE YDGI-RELATED"/>
    <property type="match status" value="1"/>
</dbReference>
<accession>A0A7Y9I5B6</accession>
<keyword evidence="6" id="KW-1185">Reference proteome</keyword>
<evidence type="ECO:0000256" key="1">
    <source>
        <dbReference type="ARBA" id="ARBA00007118"/>
    </source>
</evidence>
<protein>
    <submittedName>
        <fullName evidence="5">Nitroreductase</fullName>
    </submittedName>
</protein>
<sequence length="199" mass="21799">MELSDVLRRRRMIRAYRPDPVPPEMITKLTEAGRRSPTAGFTQGVSFLVLDRPADVADFWAATGSAGDENSWLAGMRSAPVLILVWTSEAAYLDRYAEPDKGWTDRDPSRWAAPYWWVDAGMAAQTILLAAVDLGLGGCFFGVPPEHQDAVRARFGVPHDQLSAGVISLGFPAAAGAPGSPSRRPRRPTEDQVRHGRWS</sequence>
<dbReference type="EMBL" id="JACCBU010000001">
    <property type="protein sequence ID" value="NYE70563.1"/>
    <property type="molecule type" value="Genomic_DNA"/>
</dbReference>
<dbReference type="CDD" id="cd02062">
    <property type="entry name" value="Nitro_FMN_reductase"/>
    <property type="match status" value="1"/>
</dbReference>
<comment type="caution">
    <text evidence="5">The sequence shown here is derived from an EMBL/GenBank/DDBJ whole genome shotgun (WGS) entry which is preliminary data.</text>
</comment>
<reference evidence="5 6" key="1">
    <citation type="submission" date="2020-07" db="EMBL/GenBank/DDBJ databases">
        <title>Sequencing the genomes of 1000 actinobacteria strains.</title>
        <authorList>
            <person name="Klenk H.-P."/>
        </authorList>
    </citation>
    <scope>NUCLEOTIDE SEQUENCE [LARGE SCALE GENOMIC DNA]</scope>
    <source>
        <strain evidence="5 6">DSM 22083</strain>
    </source>
</reference>
<dbReference type="InterPro" id="IPR029479">
    <property type="entry name" value="Nitroreductase"/>
</dbReference>
<evidence type="ECO:0000313" key="6">
    <source>
        <dbReference type="Proteomes" id="UP000569914"/>
    </source>
</evidence>
<name>A0A7Y9I5B6_9ACTN</name>
<evidence type="ECO:0000259" key="4">
    <source>
        <dbReference type="Pfam" id="PF00881"/>
    </source>
</evidence>
<feature type="region of interest" description="Disordered" evidence="3">
    <location>
        <begin position="174"/>
        <end position="199"/>
    </location>
</feature>
<comment type="similarity">
    <text evidence="1">Belongs to the nitroreductase family.</text>
</comment>
<evidence type="ECO:0000256" key="2">
    <source>
        <dbReference type="ARBA" id="ARBA00023002"/>
    </source>
</evidence>
<dbReference type="Proteomes" id="UP000569914">
    <property type="component" value="Unassembled WGS sequence"/>
</dbReference>
<dbReference type="GO" id="GO:0016491">
    <property type="term" value="F:oxidoreductase activity"/>
    <property type="evidence" value="ECO:0007669"/>
    <property type="project" value="UniProtKB-KW"/>
</dbReference>
<evidence type="ECO:0000313" key="5">
    <source>
        <dbReference type="EMBL" id="NYE70563.1"/>
    </source>
</evidence>
<keyword evidence="2" id="KW-0560">Oxidoreductase</keyword>
<dbReference type="PANTHER" id="PTHR43673:SF10">
    <property type="entry name" value="NADH DEHYDROGENASE_NAD(P)H NITROREDUCTASE XCC3605-RELATED"/>
    <property type="match status" value="1"/>
</dbReference>